<reference evidence="2" key="1">
    <citation type="submission" date="2018-06" db="EMBL/GenBank/DDBJ databases">
        <authorList>
            <person name="Zhirakovskaya E."/>
        </authorList>
    </citation>
    <scope>NUCLEOTIDE SEQUENCE</scope>
</reference>
<evidence type="ECO:0000259" key="1">
    <source>
        <dbReference type="SMART" id="SM00418"/>
    </source>
</evidence>
<dbReference type="Pfam" id="PF01022">
    <property type="entry name" value="HTH_5"/>
    <property type="match status" value="1"/>
</dbReference>
<dbReference type="AlphaFoldDB" id="A0A3B0T8M6"/>
<dbReference type="InterPro" id="IPR036388">
    <property type="entry name" value="WH-like_DNA-bd_sf"/>
</dbReference>
<organism evidence="2">
    <name type="scientific">hydrothermal vent metagenome</name>
    <dbReference type="NCBI Taxonomy" id="652676"/>
    <lineage>
        <taxon>unclassified sequences</taxon>
        <taxon>metagenomes</taxon>
        <taxon>ecological metagenomes</taxon>
    </lineage>
</organism>
<dbReference type="SMART" id="SM00418">
    <property type="entry name" value="HTH_ARSR"/>
    <property type="match status" value="1"/>
</dbReference>
<name>A0A3B0T8M6_9ZZZZ</name>
<dbReference type="EMBL" id="UOEK01000635">
    <property type="protein sequence ID" value="VAW09697.1"/>
    <property type="molecule type" value="Genomic_DNA"/>
</dbReference>
<dbReference type="GO" id="GO:0003700">
    <property type="term" value="F:DNA-binding transcription factor activity"/>
    <property type="evidence" value="ECO:0007669"/>
    <property type="project" value="InterPro"/>
</dbReference>
<proteinExistence type="predicted"/>
<accession>A0A3B0T8M6</accession>
<dbReference type="CDD" id="cd00090">
    <property type="entry name" value="HTH_ARSR"/>
    <property type="match status" value="1"/>
</dbReference>
<protein>
    <recommendedName>
        <fullName evidence="1">HTH arsR-type domain-containing protein</fullName>
    </recommendedName>
</protein>
<dbReference type="PANTHER" id="PTHR38600">
    <property type="entry name" value="TRANSCRIPTIONAL REGULATORY PROTEIN"/>
    <property type="match status" value="1"/>
</dbReference>
<dbReference type="SUPFAM" id="SSF46785">
    <property type="entry name" value="Winged helix' DNA-binding domain"/>
    <property type="match status" value="1"/>
</dbReference>
<gene>
    <name evidence="2" type="ORF">MNBD_ACTINO02-2737</name>
</gene>
<dbReference type="InterPro" id="IPR001845">
    <property type="entry name" value="HTH_ArsR_DNA-bd_dom"/>
</dbReference>
<dbReference type="PANTHER" id="PTHR38600:SF2">
    <property type="entry name" value="SLL0088 PROTEIN"/>
    <property type="match status" value="1"/>
</dbReference>
<dbReference type="InterPro" id="IPR011991">
    <property type="entry name" value="ArsR-like_HTH"/>
</dbReference>
<evidence type="ECO:0000313" key="2">
    <source>
        <dbReference type="EMBL" id="VAW09697.1"/>
    </source>
</evidence>
<feature type="domain" description="HTH arsR-type" evidence="1">
    <location>
        <begin position="27"/>
        <end position="109"/>
    </location>
</feature>
<dbReference type="Gene3D" id="1.10.10.10">
    <property type="entry name" value="Winged helix-like DNA-binding domain superfamily/Winged helix DNA-binding domain"/>
    <property type="match status" value="1"/>
</dbReference>
<sequence length="251" mass="27292">MPTCVASALRVVGGCSQWYYIGGMCPTAGNATREKILLRLKKSGPTTASGLADQLRVTSSAIRQHLCELQTEGLIDYEEVRAGTVGRPKKRWHVVSSAEANACFPDTHANLTLALIAAARAAFGDAGVERLIAERVRAQMQDYLQRIEADAPLADRVEKLSELRTEDGYMSGWVEEAAGRFLLWESHCPVCAAATICQRLCAGELDMFRGVLGDGVHVERVEYLMDGDRRCAYRIESSPVTFPDDGPGGNG</sequence>
<dbReference type="InterPro" id="IPR036390">
    <property type="entry name" value="WH_DNA-bd_sf"/>
</dbReference>